<gene>
    <name evidence="2" type="ORF">Fot_39660</name>
</gene>
<protein>
    <submittedName>
        <fullName evidence="2">Uncharacterized protein</fullName>
    </submittedName>
</protein>
<dbReference type="AlphaFoldDB" id="A0ABD1S572"/>
<dbReference type="Proteomes" id="UP001604277">
    <property type="component" value="Unassembled WGS sequence"/>
</dbReference>
<accession>A0ABD1S572</accession>
<reference evidence="3" key="1">
    <citation type="submission" date="2024-07" db="EMBL/GenBank/DDBJ databases">
        <title>Two chromosome-level genome assemblies of Korean endemic species Abeliophyllum distichum and Forsythia ovata (Oleaceae).</title>
        <authorList>
            <person name="Jang H."/>
        </authorList>
    </citation>
    <scope>NUCLEOTIDE SEQUENCE [LARGE SCALE GENOMIC DNA]</scope>
</reference>
<sequence>MGLNVFYNILGLIRRKRWGKASKWLNNSTETTAGYMHMINLRVFVNAFALTFVTLAGAGKLQQFSHLDSHWMQPFNAFHCRKLSVEVHEALSTLIFASSRCGELPELHSLRNLFKQHFGQKFERVNVELLPGNAVNSEIKHNLTMSSVTEEVKLQLTNEIATEFTHQSAVLNQQNYLFPALQKASLINFTPFL</sequence>
<dbReference type="Pfam" id="PF03398">
    <property type="entry name" value="Ist1"/>
    <property type="match status" value="1"/>
</dbReference>
<organism evidence="2 3">
    <name type="scientific">Forsythia ovata</name>
    <dbReference type="NCBI Taxonomy" id="205694"/>
    <lineage>
        <taxon>Eukaryota</taxon>
        <taxon>Viridiplantae</taxon>
        <taxon>Streptophyta</taxon>
        <taxon>Embryophyta</taxon>
        <taxon>Tracheophyta</taxon>
        <taxon>Spermatophyta</taxon>
        <taxon>Magnoliopsida</taxon>
        <taxon>eudicotyledons</taxon>
        <taxon>Gunneridae</taxon>
        <taxon>Pentapetalae</taxon>
        <taxon>asterids</taxon>
        <taxon>lamiids</taxon>
        <taxon>Lamiales</taxon>
        <taxon>Oleaceae</taxon>
        <taxon>Forsythieae</taxon>
        <taxon>Forsythia</taxon>
    </lineage>
</organism>
<comment type="caution">
    <text evidence="2">The sequence shown here is derived from an EMBL/GenBank/DDBJ whole genome shotgun (WGS) entry which is preliminary data.</text>
</comment>
<evidence type="ECO:0000256" key="1">
    <source>
        <dbReference type="ARBA" id="ARBA00005536"/>
    </source>
</evidence>
<proteinExistence type="inferred from homology"/>
<dbReference type="PANTHER" id="PTHR12161">
    <property type="entry name" value="IST1 FAMILY MEMBER"/>
    <property type="match status" value="1"/>
</dbReference>
<evidence type="ECO:0000313" key="3">
    <source>
        <dbReference type="Proteomes" id="UP001604277"/>
    </source>
</evidence>
<dbReference type="PANTHER" id="PTHR12161:SF58">
    <property type="entry name" value="REGULATOR OF VPS4 ACTIVITY IN THE MVB PATHWAY PROTEIN"/>
    <property type="match status" value="1"/>
</dbReference>
<dbReference type="EMBL" id="JBFOLJ010000011">
    <property type="protein sequence ID" value="KAL2495903.1"/>
    <property type="molecule type" value="Genomic_DNA"/>
</dbReference>
<dbReference type="InterPro" id="IPR042277">
    <property type="entry name" value="IST1-like"/>
</dbReference>
<comment type="similarity">
    <text evidence="1">Belongs to the IST1 family.</text>
</comment>
<evidence type="ECO:0000313" key="2">
    <source>
        <dbReference type="EMBL" id="KAL2495903.1"/>
    </source>
</evidence>
<dbReference type="InterPro" id="IPR005061">
    <property type="entry name" value="Ist1"/>
</dbReference>
<name>A0ABD1S572_9LAMI</name>
<keyword evidence="3" id="KW-1185">Reference proteome</keyword>
<dbReference type="Gene3D" id="1.20.1260.60">
    <property type="entry name" value="Vacuolar protein sorting-associated protein Ist1"/>
    <property type="match status" value="1"/>
</dbReference>